<sequence length="414" mass="42084">MRSVQDHLAAVLAAAGPVPPLDVVLHDAAGCILASDVVSPVDVPAVAVASRDGYAVAAHDTVVDGAQRLGLPVAHDLHAGSAAGLRHVPGTAVRVASGAPLPRGADAVVPVEETDRGQARVVFQRGATPGQHVRRAGDDVRAGEVVLTAGTRLGARQVALAAAMGRGRLPVHPTPRVVLLSVGDELVEPTTAARPGTVFDVDGHALEAAVRDAGATPVRVGAVPDDHAALREALEDQLVRADLVVLTGGLSELARDTVKDVLAPLGTVRLDQVAMTPGTRQGFGTVGALGLDLAEQGGRTVPLFALQGHPVAAQVSFEVFVRPALRAMAGHAELFRPSVAAVATQGWVSPPGLRQFVPATVLGTPDEGYRATPVGDPSAPSTTALAHANALAVVGEADLSVHPGTVVHCLVLEG</sequence>
<comment type="caution">
    <text evidence="9">The sequence shown here is derived from an EMBL/GenBank/DDBJ whole genome shotgun (WGS) entry which is preliminary data.</text>
</comment>
<evidence type="ECO:0000313" key="9">
    <source>
        <dbReference type="EMBL" id="GIG38704.1"/>
    </source>
</evidence>
<evidence type="ECO:0000256" key="4">
    <source>
        <dbReference type="ARBA" id="ARBA00022505"/>
    </source>
</evidence>
<dbReference type="SUPFAM" id="SSF63867">
    <property type="entry name" value="MoeA C-terminal domain-like"/>
    <property type="match status" value="1"/>
</dbReference>
<keyword evidence="10" id="KW-1185">Reference proteome</keyword>
<dbReference type="Gene3D" id="2.170.190.11">
    <property type="entry name" value="Molybdopterin biosynthesis moea protein, domain 3"/>
    <property type="match status" value="1"/>
</dbReference>
<organism evidence="9 10">
    <name type="scientific">Cellulomonas phragmiteti</name>
    <dbReference type="NCBI Taxonomy" id="478780"/>
    <lineage>
        <taxon>Bacteria</taxon>
        <taxon>Bacillati</taxon>
        <taxon>Actinomycetota</taxon>
        <taxon>Actinomycetes</taxon>
        <taxon>Micrococcales</taxon>
        <taxon>Cellulomonadaceae</taxon>
        <taxon>Cellulomonas</taxon>
    </lineage>
</organism>
<dbReference type="Gene3D" id="3.40.980.10">
    <property type="entry name" value="MoaB/Mog-like domain"/>
    <property type="match status" value="1"/>
</dbReference>
<evidence type="ECO:0000256" key="6">
    <source>
        <dbReference type="ARBA" id="ARBA00047317"/>
    </source>
</evidence>
<accession>A0ABQ4DH70</accession>
<protein>
    <recommendedName>
        <fullName evidence="7">Molybdopterin molybdenumtransferase</fullName>
        <ecNumber evidence="7">2.10.1.1</ecNumber>
    </recommendedName>
</protein>
<feature type="domain" description="MoaB/Mog" evidence="8">
    <location>
        <begin position="178"/>
        <end position="327"/>
    </location>
</feature>
<keyword evidence="4 7" id="KW-0500">Molybdenum</keyword>
<comment type="similarity">
    <text evidence="3 7">Belongs to the MoeA family.</text>
</comment>
<comment type="cofactor">
    <cofactor evidence="7">
        <name>Mg(2+)</name>
        <dbReference type="ChEBI" id="CHEBI:18420"/>
    </cofactor>
</comment>
<dbReference type="SUPFAM" id="SSF53218">
    <property type="entry name" value="Molybdenum cofactor biosynthesis proteins"/>
    <property type="match status" value="1"/>
</dbReference>
<dbReference type="InterPro" id="IPR036425">
    <property type="entry name" value="MoaB/Mog-like_dom_sf"/>
</dbReference>
<comment type="catalytic activity">
    <reaction evidence="6">
        <text>adenylyl-molybdopterin + molybdate = Mo-molybdopterin + AMP + H(+)</text>
        <dbReference type="Rhea" id="RHEA:35047"/>
        <dbReference type="ChEBI" id="CHEBI:15378"/>
        <dbReference type="ChEBI" id="CHEBI:36264"/>
        <dbReference type="ChEBI" id="CHEBI:62727"/>
        <dbReference type="ChEBI" id="CHEBI:71302"/>
        <dbReference type="ChEBI" id="CHEBI:456215"/>
        <dbReference type="EC" id="2.10.1.1"/>
    </reaction>
</comment>
<dbReference type="InterPro" id="IPR005110">
    <property type="entry name" value="MoeA_linker/N"/>
</dbReference>
<dbReference type="Gene3D" id="3.90.105.10">
    <property type="entry name" value="Molybdopterin biosynthesis moea protein, domain 2"/>
    <property type="match status" value="1"/>
</dbReference>
<evidence type="ECO:0000256" key="2">
    <source>
        <dbReference type="ARBA" id="ARBA00005046"/>
    </source>
</evidence>
<comment type="function">
    <text evidence="1 7">Catalyzes the insertion of molybdate into adenylated molybdopterin with the concomitant release of AMP.</text>
</comment>
<keyword evidence="5 7" id="KW-0501">Molybdenum cofactor biosynthesis</keyword>
<dbReference type="Proteomes" id="UP000614741">
    <property type="component" value="Unassembled WGS sequence"/>
</dbReference>
<dbReference type="InterPro" id="IPR001453">
    <property type="entry name" value="MoaB/Mog_dom"/>
</dbReference>
<keyword evidence="7" id="KW-0479">Metal-binding</keyword>
<dbReference type="EMBL" id="BONP01000002">
    <property type="protein sequence ID" value="GIG38704.1"/>
    <property type="molecule type" value="Genomic_DNA"/>
</dbReference>
<keyword evidence="7" id="KW-0460">Magnesium</keyword>
<dbReference type="PANTHER" id="PTHR10192:SF5">
    <property type="entry name" value="GEPHYRIN"/>
    <property type="match status" value="1"/>
</dbReference>
<dbReference type="Gene3D" id="2.40.340.10">
    <property type="entry name" value="MoeA, C-terminal, domain IV"/>
    <property type="match status" value="1"/>
</dbReference>
<name>A0ABQ4DH70_9CELL</name>
<dbReference type="CDD" id="cd00887">
    <property type="entry name" value="MoeA"/>
    <property type="match status" value="1"/>
</dbReference>
<dbReference type="SMART" id="SM00852">
    <property type="entry name" value="MoCF_biosynth"/>
    <property type="match status" value="1"/>
</dbReference>
<dbReference type="InterPro" id="IPR036688">
    <property type="entry name" value="MoeA_C_domain_IV_sf"/>
</dbReference>
<dbReference type="InterPro" id="IPR036135">
    <property type="entry name" value="MoeA_linker/N_sf"/>
</dbReference>
<dbReference type="SUPFAM" id="SSF63882">
    <property type="entry name" value="MoeA N-terminal region -like"/>
    <property type="match status" value="1"/>
</dbReference>
<dbReference type="Pfam" id="PF03454">
    <property type="entry name" value="MoeA_C"/>
    <property type="match status" value="1"/>
</dbReference>
<gene>
    <name evidence="9" type="ORF">Cph01nite_04660</name>
</gene>
<proteinExistence type="inferred from homology"/>
<keyword evidence="7" id="KW-0808">Transferase</keyword>
<evidence type="ECO:0000256" key="1">
    <source>
        <dbReference type="ARBA" id="ARBA00002901"/>
    </source>
</evidence>
<dbReference type="Pfam" id="PF00994">
    <property type="entry name" value="MoCF_biosynth"/>
    <property type="match status" value="1"/>
</dbReference>
<evidence type="ECO:0000256" key="7">
    <source>
        <dbReference type="RuleBase" id="RU365090"/>
    </source>
</evidence>
<evidence type="ECO:0000256" key="3">
    <source>
        <dbReference type="ARBA" id="ARBA00010763"/>
    </source>
</evidence>
<evidence type="ECO:0000313" key="10">
    <source>
        <dbReference type="Proteomes" id="UP000614741"/>
    </source>
</evidence>
<evidence type="ECO:0000256" key="5">
    <source>
        <dbReference type="ARBA" id="ARBA00023150"/>
    </source>
</evidence>
<dbReference type="NCBIfam" id="NF045515">
    <property type="entry name" value="Glp_gephyrin"/>
    <property type="match status" value="1"/>
</dbReference>
<dbReference type="RefSeq" id="WP_203670768.1">
    <property type="nucleotide sequence ID" value="NZ_BONP01000002.1"/>
</dbReference>
<dbReference type="PANTHER" id="PTHR10192">
    <property type="entry name" value="MOLYBDOPTERIN BIOSYNTHESIS PROTEIN"/>
    <property type="match status" value="1"/>
</dbReference>
<dbReference type="InterPro" id="IPR038987">
    <property type="entry name" value="MoeA-like"/>
</dbReference>
<dbReference type="EC" id="2.10.1.1" evidence="7"/>
<dbReference type="InterPro" id="IPR005111">
    <property type="entry name" value="MoeA_C_domain_IV"/>
</dbReference>
<dbReference type="Pfam" id="PF03453">
    <property type="entry name" value="MoeA_N"/>
    <property type="match status" value="1"/>
</dbReference>
<reference evidence="9 10" key="1">
    <citation type="submission" date="2021-01" db="EMBL/GenBank/DDBJ databases">
        <title>Whole genome shotgun sequence of Cellulomonas phragmiteti NBRC 110785.</title>
        <authorList>
            <person name="Komaki H."/>
            <person name="Tamura T."/>
        </authorList>
    </citation>
    <scope>NUCLEOTIDE SEQUENCE [LARGE SCALE GENOMIC DNA]</scope>
    <source>
        <strain evidence="9 10">NBRC 110785</strain>
    </source>
</reference>
<evidence type="ECO:0000259" key="8">
    <source>
        <dbReference type="SMART" id="SM00852"/>
    </source>
</evidence>
<comment type="pathway">
    <text evidence="2 7">Cofactor biosynthesis; molybdopterin biosynthesis.</text>
</comment>